<proteinExistence type="predicted"/>
<reference evidence="5 6" key="1">
    <citation type="journal article" date="2016" name="Nat. Commun.">
        <title>Thousands of microbial genomes shed light on interconnected biogeochemical processes in an aquifer system.</title>
        <authorList>
            <person name="Anantharaman K."/>
            <person name="Brown C.T."/>
            <person name="Hug L.A."/>
            <person name="Sharon I."/>
            <person name="Castelle C.J."/>
            <person name="Probst A.J."/>
            <person name="Thomas B.C."/>
            <person name="Singh A."/>
            <person name="Wilkins M.J."/>
            <person name="Karaoz U."/>
            <person name="Brodie E.L."/>
            <person name="Williams K.H."/>
            <person name="Hubbard S.S."/>
            <person name="Banfield J.F."/>
        </authorList>
    </citation>
    <scope>NUCLEOTIDE SEQUENCE [LARGE SCALE GENOMIC DNA]</scope>
</reference>
<keyword evidence="2 3" id="KW-0802">TPR repeat</keyword>
<keyword evidence="1" id="KW-0677">Repeat</keyword>
<dbReference type="SMART" id="SM00028">
    <property type="entry name" value="TPR"/>
    <property type="match status" value="3"/>
</dbReference>
<keyword evidence="4" id="KW-0812">Transmembrane</keyword>
<name>A0A1F7IF01_9BACT</name>
<gene>
    <name evidence="5" type="ORF">A2954_02720</name>
</gene>
<evidence type="ECO:0000256" key="2">
    <source>
        <dbReference type="ARBA" id="ARBA00022803"/>
    </source>
</evidence>
<dbReference type="Pfam" id="PF13414">
    <property type="entry name" value="TPR_11"/>
    <property type="match status" value="1"/>
</dbReference>
<dbReference type="EMBL" id="MGAG01000008">
    <property type="protein sequence ID" value="OGK41938.1"/>
    <property type="molecule type" value="Genomic_DNA"/>
</dbReference>
<dbReference type="AlphaFoldDB" id="A0A1F7IF01"/>
<dbReference type="SUPFAM" id="SSF48452">
    <property type="entry name" value="TPR-like"/>
    <property type="match status" value="1"/>
</dbReference>
<sequence>MEILSYYQYFPAFTAILFLLIIILKFTLNRKSALKKYPLLYFLPVILLTLLSIFSYLLSKAVLAQYFFRQSIQAKTVNEVYELQRKAIITNPNIDSYRVRFSQINLLIANSLLDKSKEPSAEDKQTAAKAVQAAIEEAKAAVKLDDKKASNWANLANIYKNLLNMAQNADTWTISAYQRAIILDSQNAEYHLELGGVYYLLKKYDDAINAFEEAIRLKPDWPNAYYNLAWTYYQKGEVEKAISNMETTISLLSNQNNTAELTKAQKDLEEFKKKL</sequence>
<feature type="transmembrane region" description="Helical" evidence="4">
    <location>
        <begin position="39"/>
        <end position="58"/>
    </location>
</feature>
<dbReference type="PROSITE" id="PS50293">
    <property type="entry name" value="TPR_REGION"/>
    <property type="match status" value="1"/>
</dbReference>
<evidence type="ECO:0000256" key="3">
    <source>
        <dbReference type="PROSITE-ProRule" id="PRU00339"/>
    </source>
</evidence>
<organism evidence="5 6">
    <name type="scientific">Candidatus Roizmanbacteria bacterium RIFCSPLOWO2_01_FULL_37_12</name>
    <dbReference type="NCBI Taxonomy" id="1802056"/>
    <lineage>
        <taxon>Bacteria</taxon>
        <taxon>Candidatus Roizmaniibacteriota</taxon>
    </lineage>
</organism>
<dbReference type="PANTHER" id="PTHR44943">
    <property type="entry name" value="CELLULOSE SYNTHASE OPERON PROTEIN C"/>
    <property type="match status" value="1"/>
</dbReference>
<dbReference type="InterPro" id="IPR051685">
    <property type="entry name" value="Ycf3/AcsC/BcsC/TPR_MFPF"/>
</dbReference>
<evidence type="ECO:0000313" key="6">
    <source>
        <dbReference type="Proteomes" id="UP000177698"/>
    </source>
</evidence>
<feature type="repeat" description="TPR" evidence="3">
    <location>
        <begin position="222"/>
        <end position="255"/>
    </location>
</feature>
<protein>
    <submittedName>
        <fullName evidence="5">Uncharacterized protein</fullName>
    </submittedName>
</protein>
<evidence type="ECO:0000256" key="1">
    <source>
        <dbReference type="ARBA" id="ARBA00022737"/>
    </source>
</evidence>
<comment type="caution">
    <text evidence="5">The sequence shown here is derived from an EMBL/GenBank/DDBJ whole genome shotgun (WGS) entry which is preliminary data.</text>
</comment>
<keyword evidence="4" id="KW-1133">Transmembrane helix</keyword>
<dbReference type="PANTHER" id="PTHR44943:SF8">
    <property type="entry name" value="TPR REPEAT-CONTAINING PROTEIN MJ0263"/>
    <property type="match status" value="1"/>
</dbReference>
<dbReference type="STRING" id="1802056.A2954_02720"/>
<evidence type="ECO:0000256" key="4">
    <source>
        <dbReference type="SAM" id="Phobius"/>
    </source>
</evidence>
<keyword evidence="4" id="KW-0472">Membrane</keyword>
<dbReference type="Gene3D" id="1.25.40.10">
    <property type="entry name" value="Tetratricopeptide repeat domain"/>
    <property type="match status" value="1"/>
</dbReference>
<dbReference type="Proteomes" id="UP000177698">
    <property type="component" value="Unassembled WGS sequence"/>
</dbReference>
<feature type="transmembrane region" description="Helical" evidence="4">
    <location>
        <begin position="6"/>
        <end position="27"/>
    </location>
</feature>
<dbReference type="PROSITE" id="PS50005">
    <property type="entry name" value="TPR"/>
    <property type="match status" value="2"/>
</dbReference>
<dbReference type="InterPro" id="IPR011990">
    <property type="entry name" value="TPR-like_helical_dom_sf"/>
</dbReference>
<dbReference type="InterPro" id="IPR019734">
    <property type="entry name" value="TPR_rpt"/>
</dbReference>
<evidence type="ECO:0000313" key="5">
    <source>
        <dbReference type="EMBL" id="OGK41938.1"/>
    </source>
</evidence>
<feature type="repeat" description="TPR" evidence="3">
    <location>
        <begin position="188"/>
        <end position="221"/>
    </location>
</feature>
<accession>A0A1F7IF01</accession>